<keyword evidence="5" id="KW-0547">Nucleotide-binding</keyword>
<dbReference type="GO" id="GO:0001678">
    <property type="term" value="P:intracellular glucose homeostasis"/>
    <property type="evidence" value="ECO:0007669"/>
    <property type="project" value="InterPro"/>
</dbReference>
<dbReference type="InterPro" id="IPR022673">
    <property type="entry name" value="Hexokinase_C"/>
</dbReference>
<evidence type="ECO:0000313" key="13">
    <source>
        <dbReference type="EMBL" id="CAI6339376.1"/>
    </source>
</evidence>
<feature type="compositionally biased region" description="Basic and acidic residues" evidence="9">
    <location>
        <begin position="575"/>
        <end position="585"/>
    </location>
</feature>
<dbReference type="AlphaFoldDB" id="A0A9W4UNE0"/>
<evidence type="ECO:0000256" key="3">
    <source>
        <dbReference type="ARBA" id="ARBA00012323"/>
    </source>
</evidence>
<dbReference type="GO" id="GO:0006006">
    <property type="term" value="P:glucose metabolic process"/>
    <property type="evidence" value="ECO:0007669"/>
    <property type="project" value="TreeGrafter"/>
</dbReference>
<feature type="transmembrane region" description="Helical" evidence="10">
    <location>
        <begin position="55"/>
        <end position="76"/>
    </location>
</feature>
<gene>
    <name evidence="13" type="ORF">PDIGIT_LOCUS12533</name>
</gene>
<keyword evidence="8" id="KW-0324">Glycolysis</keyword>
<evidence type="ECO:0000256" key="4">
    <source>
        <dbReference type="ARBA" id="ARBA00022679"/>
    </source>
</evidence>
<dbReference type="PANTHER" id="PTHR19443:SF30">
    <property type="entry name" value="GLUCOKINASE-1-RELATED"/>
    <property type="match status" value="1"/>
</dbReference>
<keyword evidence="10" id="KW-0812">Transmembrane</keyword>
<keyword evidence="14" id="KW-1185">Reference proteome</keyword>
<dbReference type="PRINTS" id="PR00475">
    <property type="entry name" value="HEXOKINASE"/>
</dbReference>
<dbReference type="GO" id="GO:0006096">
    <property type="term" value="P:glycolytic process"/>
    <property type="evidence" value="ECO:0007669"/>
    <property type="project" value="UniProtKB-KW"/>
</dbReference>
<proteinExistence type="inferred from homology"/>
<comment type="pathway">
    <text evidence="1">Carbohydrate degradation; glycolysis; D-glyceraldehyde 3-phosphate and glycerone phosphate from D-glucose: step 1/4.</text>
</comment>
<feature type="domain" description="Hexokinase N-terminal" evidence="11">
    <location>
        <begin position="144"/>
        <end position="353"/>
    </location>
</feature>
<dbReference type="InterPro" id="IPR022672">
    <property type="entry name" value="Hexokinase_N"/>
</dbReference>
<evidence type="ECO:0000256" key="10">
    <source>
        <dbReference type="SAM" id="Phobius"/>
    </source>
</evidence>
<keyword evidence="10" id="KW-1133">Transmembrane helix</keyword>
<dbReference type="InterPro" id="IPR019807">
    <property type="entry name" value="Hexokinase_BS"/>
</dbReference>
<comment type="similarity">
    <text evidence="2">Belongs to the hexokinase family.</text>
</comment>
<dbReference type="Pfam" id="PF00349">
    <property type="entry name" value="Hexokinase_1"/>
    <property type="match status" value="1"/>
</dbReference>
<dbReference type="PROSITE" id="PS00378">
    <property type="entry name" value="HEXOKINASE_1"/>
    <property type="match status" value="1"/>
</dbReference>
<evidence type="ECO:0000256" key="9">
    <source>
        <dbReference type="SAM" id="MobiDB-lite"/>
    </source>
</evidence>
<dbReference type="GO" id="GO:0005536">
    <property type="term" value="F:D-glucose binding"/>
    <property type="evidence" value="ECO:0007669"/>
    <property type="project" value="InterPro"/>
</dbReference>
<dbReference type="Proteomes" id="UP001152607">
    <property type="component" value="Unassembled WGS sequence"/>
</dbReference>
<dbReference type="GO" id="GO:0008865">
    <property type="term" value="F:fructokinase activity"/>
    <property type="evidence" value="ECO:0007669"/>
    <property type="project" value="TreeGrafter"/>
</dbReference>
<organism evidence="13 14">
    <name type="scientific">Periconia digitata</name>
    <dbReference type="NCBI Taxonomy" id="1303443"/>
    <lineage>
        <taxon>Eukaryota</taxon>
        <taxon>Fungi</taxon>
        <taxon>Dikarya</taxon>
        <taxon>Ascomycota</taxon>
        <taxon>Pezizomycotina</taxon>
        <taxon>Dothideomycetes</taxon>
        <taxon>Pleosporomycetidae</taxon>
        <taxon>Pleosporales</taxon>
        <taxon>Massarineae</taxon>
        <taxon>Periconiaceae</taxon>
        <taxon>Periconia</taxon>
    </lineage>
</organism>
<feature type="domain" description="Hexokinase C-terminal" evidence="12">
    <location>
        <begin position="363"/>
        <end position="653"/>
    </location>
</feature>
<dbReference type="Gene3D" id="3.30.420.40">
    <property type="match status" value="1"/>
</dbReference>
<evidence type="ECO:0000256" key="2">
    <source>
        <dbReference type="ARBA" id="ARBA00009225"/>
    </source>
</evidence>
<dbReference type="GO" id="GO:0005739">
    <property type="term" value="C:mitochondrion"/>
    <property type="evidence" value="ECO:0007669"/>
    <property type="project" value="TreeGrafter"/>
</dbReference>
<protein>
    <recommendedName>
        <fullName evidence="3">glucokinase</fullName>
        <ecNumber evidence="3">2.7.1.2</ecNumber>
    </recommendedName>
</protein>
<feature type="region of interest" description="Disordered" evidence="9">
    <location>
        <begin position="568"/>
        <end position="592"/>
    </location>
</feature>
<keyword evidence="7" id="KW-0067">ATP-binding</keyword>
<accession>A0A9W4UNE0</accession>
<evidence type="ECO:0000256" key="1">
    <source>
        <dbReference type="ARBA" id="ARBA00004888"/>
    </source>
</evidence>
<dbReference type="GO" id="GO:0005829">
    <property type="term" value="C:cytosol"/>
    <property type="evidence" value="ECO:0007669"/>
    <property type="project" value="TreeGrafter"/>
</dbReference>
<dbReference type="OrthoDB" id="419537at2759"/>
<dbReference type="Gene3D" id="3.40.367.20">
    <property type="match status" value="1"/>
</dbReference>
<evidence type="ECO:0000256" key="8">
    <source>
        <dbReference type="ARBA" id="ARBA00023152"/>
    </source>
</evidence>
<dbReference type="PANTHER" id="PTHR19443">
    <property type="entry name" value="HEXOKINASE"/>
    <property type="match status" value="1"/>
</dbReference>
<keyword evidence="6" id="KW-0418">Kinase</keyword>
<dbReference type="InterPro" id="IPR043129">
    <property type="entry name" value="ATPase_NBD"/>
</dbReference>
<dbReference type="FunFam" id="3.30.420.40:FF:000034">
    <property type="entry name" value="Phosphotransferase"/>
    <property type="match status" value="1"/>
</dbReference>
<reference evidence="13" key="1">
    <citation type="submission" date="2023-01" db="EMBL/GenBank/DDBJ databases">
        <authorList>
            <person name="Van Ghelder C."/>
            <person name="Rancurel C."/>
        </authorList>
    </citation>
    <scope>NUCLEOTIDE SEQUENCE</scope>
    <source>
        <strain evidence="13">CNCM I-4278</strain>
    </source>
</reference>
<dbReference type="Pfam" id="PF03727">
    <property type="entry name" value="Hexokinase_2"/>
    <property type="match status" value="1"/>
</dbReference>
<dbReference type="EMBL" id="CAOQHR010000009">
    <property type="protein sequence ID" value="CAI6339376.1"/>
    <property type="molecule type" value="Genomic_DNA"/>
</dbReference>
<dbReference type="PROSITE" id="PS51748">
    <property type="entry name" value="HEXOKINASE_2"/>
    <property type="match status" value="1"/>
</dbReference>
<keyword evidence="10" id="KW-0472">Membrane</keyword>
<evidence type="ECO:0000256" key="6">
    <source>
        <dbReference type="ARBA" id="ARBA00022777"/>
    </source>
</evidence>
<feature type="region of interest" description="Disordered" evidence="9">
    <location>
        <begin position="1"/>
        <end position="49"/>
    </location>
</feature>
<evidence type="ECO:0000313" key="14">
    <source>
        <dbReference type="Proteomes" id="UP001152607"/>
    </source>
</evidence>
<dbReference type="InterPro" id="IPR001312">
    <property type="entry name" value="Hexokinase"/>
</dbReference>
<comment type="caution">
    <text evidence="13">The sequence shown here is derived from an EMBL/GenBank/DDBJ whole genome shotgun (WGS) entry which is preliminary data.</text>
</comment>
<evidence type="ECO:0000259" key="11">
    <source>
        <dbReference type="Pfam" id="PF00349"/>
    </source>
</evidence>
<evidence type="ECO:0000256" key="5">
    <source>
        <dbReference type="ARBA" id="ARBA00022741"/>
    </source>
</evidence>
<dbReference type="GO" id="GO:0004340">
    <property type="term" value="F:glucokinase activity"/>
    <property type="evidence" value="ECO:0007669"/>
    <property type="project" value="UniProtKB-EC"/>
</dbReference>
<sequence>MRHDGDAHDATPPSSPSSTAGRDERPKHRDTRTTAQHHHHGASASAGPLSPHQTLFSAALALVAVLVLHFFAAPLLPLDLVRLLPFQQPLPPAIPAVSQSSPPPFHNHPAVCPRLPPQPSLHHHEPRGTFNTDTHRSMALAEQAKRVAAEFAFGPDAVNRAVKEFVREMDEGLQKEGTELSQIPTYVTAVPNGTEKGLYMAVDLGGTNFRVCSIQLHGNTTFSLTQSKVAIPRELMVAKTSKELFSFLAKQIENFLKTHHEDHYAGHIRRRQTGETFKDEEIFNLGFTFSFPVNQIGINKGLLMRWTKGFDIAETVGQDVCALLQKEIDELHLPVRVAALVNDTVGTLMARSYTSPGKTGTLLGAIFGTGTNGAYVEKLNKVTKLTQKADAGDYDKSTGEMIVNTEWGSFDNSLRTLPNTPYDIELDEKSVNPGIQMFEKRVSGMFLGEILRLAILGLLKDPAFPLFRDENSATNDVHSTTQIHDNSPLYKQWGIDTSFLSICAGDNSPGYRMIRQTLDKDYGVSAVSAEDAEAVRAISLAVGKRAARLSAVAIGAIVLNTGRLNPSAAKSAATTEKKEGIDPPRGDGAASDEDDVIDIGVDGSLVEFYPNFEDHIREALREIEGVGAEGEKKVRIGIAKDGSGVGAALIALVAGRVGVDTD</sequence>
<dbReference type="SUPFAM" id="SSF53067">
    <property type="entry name" value="Actin-like ATPase domain"/>
    <property type="match status" value="2"/>
</dbReference>
<dbReference type="GO" id="GO:0005524">
    <property type="term" value="F:ATP binding"/>
    <property type="evidence" value="ECO:0007669"/>
    <property type="project" value="UniProtKB-KW"/>
</dbReference>
<keyword evidence="4" id="KW-0808">Transferase</keyword>
<name>A0A9W4UNE0_9PLEO</name>
<evidence type="ECO:0000259" key="12">
    <source>
        <dbReference type="Pfam" id="PF03727"/>
    </source>
</evidence>
<evidence type="ECO:0000256" key="7">
    <source>
        <dbReference type="ARBA" id="ARBA00022840"/>
    </source>
</evidence>
<dbReference type="EC" id="2.7.1.2" evidence="3"/>